<keyword evidence="3" id="KW-1185">Reference proteome</keyword>
<evidence type="ECO:0000259" key="1">
    <source>
        <dbReference type="Pfam" id="PF07929"/>
    </source>
</evidence>
<sequence length="235" mass="27597">MSDTSNTIYQLKISLLGISPMIWRRVLIPADTTLYGFHRVVQIVLGWEDYHLHAFHIHGRHYRTMWTGERHWENGHEIMLADLRFRLRQRILYEYDFGDLWVHVIRIEARLERQDRKFYPICVGGARAGPPEDIGGPEGYAAFVERLGFGKFAPWFGGDDDDEIDGYEDEDDPLRHFEPERFNRRDVNAELKREWAEQKADGAEELQEAHDRGRRWGPADAFWVCLSRTGEIAVL</sequence>
<dbReference type="Pfam" id="PF07929">
    <property type="entry name" value="PRiA4_ORF3"/>
    <property type="match status" value="1"/>
</dbReference>
<name>A0A1W2BYN3_9HYPH</name>
<dbReference type="OrthoDB" id="9816539at2"/>
<dbReference type="RefSeq" id="WP_084410009.1">
    <property type="nucleotide sequence ID" value="NZ_FWXR01000008.1"/>
</dbReference>
<accession>A0A1W2BYN3</accession>
<evidence type="ECO:0000313" key="2">
    <source>
        <dbReference type="EMBL" id="SMC77864.1"/>
    </source>
</evidence>
<dbReference type="STRING" id="937218.SAMN06297251_10822"/>
<feature type="domain" description="Plasmid pRiA4b Orf3-like" evidence="1">
    <location>
        <begin position="8"/>
        <end position="158"/>
    </location>
</feature>
<dbReference type="PANTHER" id="PTHR41878:SF1">
    <property type="entry name" value="TNPR PROTEIN"/>
    <property type="match status" value="1"/>
</dbReference>
<dbReference type="Gene3D" id="3.10.290.30">
    <property type="entry name" value="MM3350-like"/>
    <property type="match status" value="1"/>
</dbReference>
<gene>
    <name evidence="2" type="ORF">SAMN06297251_10822</name>
</gene>
<evidence type="ECO:0000313" key="3">
    <source>
        <dbReference type="Proteomes" id="UP000192656"/>
    </source>
</evidence>
<dbReference type="SUPFAM" id="SSF159941">
    <property type="entry name" value="MM3350-like"/>
    <property type="match status" value="1"/>
</dbReference>
<dbReference type="AlphaFoldDB" id="A0A1W2BYN3"/>
<dbReference type="Proteomes" id="UP000192656">
    <property type="component" value="Unassembled WGS sequence"/>
</dbReference>
<proteinExistence type="predicted"/>
<dbReference type="EMBL" id="FWXR01000008">
    <property type="protein sequence ID" value="SMC77864.1"/>
    <property type="molecule type" value="Genomic_DNA"/>
</dbReference>
<dbReference type="InterPro" id="IPR012912">
    <property type="entry name" value="Plasmid_pRiA4b_Orf3-like"/>
</dbReference>
<dbReference type="InterPro" id="IPR024047">
    <property type="entry name" value="MM3350-like_sf"/>
</dbReference>
<organism evidence="2 3">
    <name type="scientific">Fulvimarina manganoxydans</name>
    <dbReference type="NCBI Taxonomy" id="937218"/>
    <lineage>
        <taxon>Bacteria</taxon>
        <taxon>Pseudomonadati</taxon>
        <taxon>Pseudomonadota</taxon>
        <taxon>Alphaproteobacteria</taxon>
        <taxon>Hyphomicrobiales</taxon>
        <taxon>Aurantimonadaceae</taxon>
        <taxon>Fulvimarina</taxon>
    </lineage>
</organism>
<dbReference type="PANTHER" id="PTHR41878">
    <property type="entry name" value="LEXA REPRESSOR-RELATED"/>
    <property type="match status" value="1"/>
</dbReference>
<reference evidence="2 3" key="1">
    <citation type="submission" date="2017-04" db="EMBL/GenBank/DDBJ databases">
        <authorList>
            <person name="Afonso C.L."/>
            <person name="Miller P.J."/>
            <person name="Scott M.A."/>
            <person name="Spackman E."/>
            <person name="Goraichik I."/>
            <person name="Dimitrov K.M."/>
            <person name="Suarez D.L."/>
            <person name="Swayne D.E."/>
        </authorList>
    </citation>
    <scope>NUCLEOTIDE SEQUENCE [LARGE SCALE GENOMIC DNA]</scope>
    <source>
        <strain evidence="2 3">CGMCC 1.10972</strain>
    </source>
</reference>
<protein>
    <submittedName>
        <fullName evidence="2">PRiA4b ORF-3-like protein</fullName>
    </submittedName>
</protein>